<keyword evidence="11" id="KW-0670">Pyruvate</keyword>
<dbReference type="GO" id="GO:0006646">
    <property type="term" value="P:phosphatidylethanolamine biosynthetic process"/>
    <property type="evidence" value="ECO:0007669"/>
    <property type="project" value="UniProtKB-UniPathway"/>
</dbReference>
<dbReference type="PANTHER" id="PTHR10067:SF6">
    <property type="entry name" value="PHOSPHATIDYLSERINE DECARBOXYLASE PROENZYME, MITOCHONDRIAL"/>
    <property type="match status" value="1"/>
</dbReference>
<sequence>MRSFISNMFGKFANYKFPKTIQNFINKQYIKAFNIDMSEFKSYDKYDSLNALFTRHLVKPRCIENSSIIAPCDGLILDSGISSEGKAMSIKGKTYEISTLLGEDDLEDLNYANIYLSPKDYHHYHAPCDIKILKAEYFSAELFSVAPKVLRKIPNLYAKNERVVLKCELKNSKILWIVFVGALNVGKMKFDFDERIKTNAKLGDATYEYENLEYQKGDHLGNFELGSTILLLSPKDALKFSIKANDRVKFGDKFGEILP</sequence>
<dbReference type="Proteomes" id="UP000594749">
    <property type="component" value="Chromosome"/>
</dbReference>
<evidence type="ECO:0000256" key="3">
    <source>
        <dbReference type="ARBA" id="ARBA00012243"/>
    </source>
</evidence>
<keyword evidence="4" id="KW-0444">Lipid biosynthesis</keyword>
<evidence type="ECO:0000256" key="12">
    <source>
        <dbReference type="ARBA" id="ARBA00024326"/>
    </source>
</evidence>
<dbReference type="InterPro" id="IPR033177">
    <property type="entry name" value="PSD-B"/>
</dbReference>
<dbReference type="GO" id="GO:0004609">
    <property type="term" value="F:phosphatidylserine decarboxylase activity"/>
    <property type="evidence" value="ECO:0007669"/>
    <property type="project" value="UniProtKB-EC"/>
</dbReference>
<evidence type="ECO:0000256" key="6">
    <source>
        <dbReference type="ARBA" id="ARBA00023098"/>
    </source>
</evidence>
<evidence type="ECO:0000256" key="2">
    <source>
        <dbReference type="ARBA" id="ARBA00005189"/>
    </source>
</evidence>
<organism evidence="13 14">
    <name type="scientific">Campylobacter corcagiensis</name>
    <dbReference type="NCBI Taxonomy" id="1448857"/>
    <lineage>
        <taxon>Bacteria</taxon>
        <taxon>Pseudomonadati</taxon>
        <taxon>Campylobacterota</taxon>
        <taxon>Epsilonproteobacteria</taxon>
        <taxon>Campylobacterales</taxon>
        <taxon>Campylobacteraceae</taxon>
        <taxon>Campylobacter</taxon>
    </lineage>
</organism>
<evidence type="ECO:0000256" key="8">
    <source>
        <dbReference type="ARBA" id="ARBA00023209"/>
    </source>
</evidence>
<dbReference type="Pfam" id="PF02666">
    <property type="entry name" value="PS_Dcarbxylase"/>
    <property type="match status" value="1"/>
</dbReference>
<keyword evidence="8" id="KW-0594">Phospholipid biosynthesis</keyword>
<evidence type="ECO:0000256" key="9">
    <source>
        <dbReference type="ARBA" id="ARBA00023239"/>
    </source>
</evidence>
<dbReference type="RefSeq" id="WP_025803755.1">
    <property type="nucleotide sequence ID" value="NZ_CP053842.1"/>
</dbReference>
<dbReference type="EC" id="4.1.1.65" evidence="3"/>
<comment type="cofactor">
    <cofactor evidence="1">
        <name>pyruvate</name>
        <dbReference type="ChEBI" id="CHEBI:15361"/>
    </cofactor>
</comment>
<dbReference type="EMBL" id="CP063078">
    <property type="protein sequence ID" value="QOQ86879.1"/>
    <property type="molecule type" value="Genomic_DNA"/>
</dbReference>
<proteinExistence type="predicted"/>
<gene>
    <name evidence="13" type="ORF">IMC76_06590</name>
</gene>
<dbReference type="NCBIfam" id="NF003038">
    <property type="entry name" value="PRK03934.1"/>
    <property type="match status" value="1"/>
</dbReference>
<accession>A0A7M1LE77</accession>
<reference evidence="13 14" key="1">
    <citation type="submission" date="2020-10" db="EMBL/GenBank/DDBJ databases">
        <title>Campylobacter and Helicobacter PacBio genomes.</title>
        <authorList>
            <person name="Lane C."/>
        </authorList>
    </citation>
    <scope>NUCLEOTIDE SEQUENCE [LARGE SCALE GENOMIC DNA]</scope>
    <source>
        <strain evidence="13 14">2016D-0077</strain>
    </source>
</reference>
<comment type="pathway">
    <text evidence="2">Lipid metabolism.</text>
</comment>
<name>A0A7M1LE77_9BACT</name>
<evidence type="ECO:0000256" key="10">
    <source>
        <dbReference type="ARBA" id="ARBA00023264"/>
    </source>
</evidence>
<keyword evidence="10" id="KW-1208">Phospholipid metabolism</keyword>
<dbReference type="NCBIfam" id="TIGR00163">
    <property type="entry name" value="PS_decarb"/>
    <property type="match status" value="1"/>
</dbReference>
<keyword evidence="7" id="KW-0865">Zymogen</keyword>
<keyword evidence="5" id="KW-0210">Decarboxylase</keyword>
<evidence type="ECO:0000256" key="4">
    <source>
        <dbReference type="ARBA" id="ARBA00022516"/>
    </source>
</evidence>
<keyword evidence="14" id="KW-1185">Reference proteome</keyword>
<evidence type="ECO:0000256" key="5">
    <source>
        <dbReference type="ARBA" id="ARBA00022793"/>
    </source>
</evidence>
<dbReference type="OrthoDB" id="9802030at2"/>
<keyword evidence="6" id="KW-0443">Lipid metabolism</keyword>
<evidence type="ECO:0000313" key="14">
    <source>
        <dbReference type="Proteomes" id="UP000594749"/>
    </source>
</evidence>
<keyword evidence="9 13" id="KW-0456">Lyase</keyword>
<dbReference type="UniPathway" id="UPA00558"/>
<dbReference type="AlphaFoldDB" id="A0A7M1LE77"/>
<evidence type="ECO:0000256" key="7">
    <source>
        <dbReference type="ARBA" id="ARBA00023145"/>
    </source>
</evidence>
<evidence type="ECO:0000256" key="1">
    <source>
        <dbReference type="ARBA" id="ARBA00001928"/>
    </source>
</evidence>
<protein>
    <recommendedName>
        <fullName evidence="3">phosphatidylserine decarboxylase</fullName>
        <ecNumber evidence="3">4.1.1.65</ecNumber>
    </recommendedName>
</protein>
<evidence type="ECO:0000256" key="11">
    <source>
        <dbReference type="ARBA" id="ARBA00023317"/>
    </source>
</evidence>
<evidence type="ECO:0000313" key="13">
    <source>
        <dbReference type="EMBL" id="QOQ86879.1"/>
    </source>
</evidence>
<dbReference type="PANTHER" id="PTHR10067">
    <property type="entry name" value="PHOSPHATIDYLSERINE DECARBOXYLASE"/>
    <property type="match status" value="1"/>
</dbReference>
<comment type="pathway">
    <text evidence="12">Phospholipid metabolism; phosphatidylethanolamine biosynthesis.</text>
</comment>
<dbReference type="InterPro" id="IPR003817">
    <property type="entry name" value="PS_Dcarbxylase"/>
</dbReference>